<evidence type="ECO:0000256" key="2">
    <source>
        <dbReference type="ARBA" id="ARBA00022562"/>
    </source>
</evidence>
<name>A0A0S0DXR4_9GAMA</name>
<dbReference type="HAMAP" id="MF_04025">
    <property type="entry name" value="HSV_CVC2"/>
    <property type="match status" value="1"/>
</dbReference>
<keyword evidence="4" id="KW-0946">Virion</keyword>
<keyword evidence="5" id="KW-0231">Viral genome packaging</keyword>
<evidence type="ECO:0000256" key="5">
    <source>
        <dbReference type="ARBA" id="ARBA00023219"/>
    </source>
</evidence>
<proteinExistence type="inferred from homology"/>
<feature type="compositionally biased region" description="Low complexity" evidence="6">
    <location>
        <begin position="104"/>
        <end position="120"/>
    </location>
</feature>
<dbReference type="EMBL" id="KP676001">
    <property type="protein sequence ID" value="ALF03263.1"/>
    <property type="molecule type" value="Genomic_DNA"/>
</dbReference>
<dbReference type="Pfam" id="PF01499">
    <property type="entry name" value="Herpes_UL25"/>
    <property type="match status" value="1"/>
</dbReference>
<dbReference type="KEGG" id="vg:65099691"/>
<evidence type="ECO:0000313" key="8">
    <source>
        <dbReference type="Proteomes" id="UP000147540"/>
    </source>
</evidence>
<keyword evidence="8" id="KW-1185">Reference proteome</keyword>
<keyword evidence="1" id="KW-0167">Capsid protein</keyword>
<feature type="region of interest" description="Disordered" evidence="6">
    <location>
        <begin position="102"/>
        <end position="137"/>
    </location>
</feature>
<keyword evidence="3" id="KW-1188">Viral release from host cell</keyword>
<evidence type="ECO:0000256" key="3">
    <source>
        <dbReference type="ARBA" id="ARBA00022612"/>
    </source>
</evidence>
<dbReference type="RefSeq" id="YP_010084694.1">
    <property type="nucleotide sequence ID" value="NC_055142.1"/>
</dbReference>
<dbReference type="GeneID" id="65099691"/>
<protein>
    <submittedName>
        <fullName evidence="7">BVRF1</fullName>
    </submittedName>
</protein>
<reference evidence="7 8" key="1">
    <citation type="journal article" date="2015" name="Virology">
        <title>The genomic sequence of lymphocryptovirus from cynomolgus macaque.</title>
        <authorList>
            <person name="Kamperschroer C."/>
            <person name="Gosink M.M."/>
            <person name="Kumpf S.W."/>
            <person name="O'Donnell L.M."/>
            <person name="Tartaro K.R."/>
        </authorList>
    </citation>
    <scope>NUCLEOTIDE SEQUENCE [LARGE SCALE GENOMIC DNA]</scope>
    <source>
        <strain evidence="7">Pfe-lcl-E3</strain>
    </source>
</reference>
<dbReference type="InterPro" id="IPR002493">
    <property type="entry name" value="Herpes_UL25"/>
</dbReference>
<accession>A0A0S0DXR4</accession>
<sequence>MALSGRVWIDPARLPGDAVPELMWAPSLRNALRVSPEALELAAREAERARAERWDRHAQMLKNRLLRAELDGVMRDHLARAEEIRQDLDAVVAFSEGLERMRTRPLSPGGRASPPASSSPDPTQLPTPLPGKAQYAVSVSPTDPPLMVAGSLARTLLGNLYGNVHQWVPSFGPWYRTMSANAMQRRVFPKQLRGNLNFTNSVSLKLMTEVVSVLEGTTQDFFSDARHLPDLQAALCLSVGYLLLQGGSSHQQRPIPASREELMGLGPESLEKIIADLRAKAPGGNFMILTSGNKGARQSLAPLNRQAAYPPGTFAENKIYNLFAGAGLLPTNSALNVPGAEGRDRDLVYRIASRVFGEDVPPFASHQWNLRVGLAALEALILVYTLCETANLAEAATRRLHLSALLPQAMQRRREAAQDGAAAPSQTLFRRGELFRYLWAHYVRPTAAAEPQASISSLFPGLVLLALEMKPTDGQAPSQYAINLTGQKFDTLFEIINQKLLFHDPAAMLAARTQLRLAFEDGVGVALGRPSPTLAAREILERQFAASDDYDRLYFLALGYLASPVAPS</sequence>
<dbReference type="GO" id="GO:0019028">
    <property type="term" value="C:viral capsid"/>
    <property type="evidence" value="ECO:0007669"/>
    <property type="project" value="UniProtKB-KW"/>
</dbReference>
<dbReference type="Proteomes" id="UP000147540">
    <property type="component" value="Segment"/>
</dbReference>
<dbReference type="GO" id="GO:0019072">
    <property type="term" value="P:viral genome packaging"/>
    <property type="evidence" value="ECO:0007669"/>
    <property type="project" value="InterPro"/>
</dbReference>
<evidence type="ECO:0000313" key="7">
    <source>
        <dbReference type="EMBL" id="ALF03263.1"/>
    </source>
</evidence>
<evidence type="ECO:0000256" key="4">
    <source>
        <dbReference type="ARBA" id="ARBA00022844"/>
    </source>
</evidence>
<organism evidence="7 8">
    <name type="scientific">macacine gammaherpesvirus 10</name>
    <dbReference type="NCBI Taxonomy" id="2560569"/>
    <lineage>
        <taxon>Viruses</taxon>
        <taxon>Duplodnaviria</taxon>
        <taxon>Heunggongvirae</taxon>
        <taxon>Peploviricota</taxon>
        <taxon>Herviviricetes</taxon>
        <taxon>Herpesvirales</taxon>
        <taxon>Orthoherpesviridae</taxon>
        <taxon>Gammaherpesvirinae</taxon>
        <taxon>Lymphocryptovirus</taxon>
        <taxon>Lymphocryptovirus macacinegamma10</taxon>
    </lineage>
</organism>
<gene>
    <name evidence="7" type="primary">BVRF1</name>
</gene>
<evidence type="ECO:0000256" key="1">
    <source>
        <dbReference type="ARBA" id="ARBA00022561"/>
    </source>
</evidence>
<evidence type="ECO:0000256" key="6">
    <source>
        <dbReference type="SAM" id="MobiDB-lite"/>
    </source>
</evidence>
<keyword evidence="2" id="KW-1048">Host nucleus</keyword>